<protein>
    <submittedName>
        <fullName evidence="2">Unannotated protein</fullName>
    </submittedName>
</protein>
<gene>
    <name evidence="1" type="ORF">UFOPK2242_01102</name>
    <name evidence="2" type="ORF">UFOPK2925_00831</name>
</gene>
<dbReference type="EMBL" id="CAEZZU010000114">
    <property type="protein sequence ID" value="CAB4780577.1"/>
    <property type="molecule type" value="Genomic_DNA"/>
</dbReference>
<reference evidence="2" key="1">
    <citation type="submission" date="2020-05" db="EMBL/GenBank/DDBJ databases">
        <authorList>
            <person name="Chiriac C."/>
            <person name="Salcher M."/>
            <person name="Ghai R."/>
            <person name="Kavagutti S V."/>
        </authorList>
    </citation>
    <scope>NUCLEOTIDE SEQUENCE</scope>
</reference>
<organism evidence="2">
    <name type="scientific">freshwater metagenome</name>
    <dbReference type="NCBI Taxonomy" id="449393"/>
    <lineage>
        <taxon>unclassified sequences</taxon>
        <taxon>metagenomes</taxon>
        <taxon>ecological metagenomes</taxon>
    </lineage>
</organism>
<accession>A0A6J6WE93</accession>
<dbReference type="EMBL" id="CAEZWM010000144">
    <property type="protein sequence ID" value="CAB4663321.1"/>
    <property type="molecule type" value="Genomic_DNA"/>
</dbReference>
<name>A0A6J6WE93_9ZZZZ</name>
<sequence>MSRIEQPEHWAYELKERTVRLLRLLNALPPAYLSCLAERYLRRPDQPGPAGEEHFASAGID</sequence>
<evidence type="ECO:0000313" key="1">
    <source>
        <dbReference type="EMBL" id="CAB4663321.1"/>
    </source>
</evidence>
<evidence type="ECO:0000313" key="2">
    <source>
        <dbReference type="EMBL" id="CAB4780577.1"/>
    </source>
</evidence>
<dbReference type="AlphaFoldDB" id="A0A6J6WE93"/>
<proteinExistence type="predicted"/>